<dbReference type="Gene3D" id="3.40.50.360">
    <property type="match status" value="1"/>
</dbReference>
<organism evidence="1 2">
    <name type="scientific">Symbiodinium necroappetens</name>
    <dbReference type="NCBI Taxonomy" id="1628268"/>
    <lineage>
        <taxon>Eukaryota</taxon>
        <taxon>Sar</taxon>
        <taxon>Alveolata</taxon>
        <taxon>Dinophyceae</taxon>
        <taxon>Suessiales</taxon>
        <taxon>Symbiodiniaceae</taxon>
        <taxon>Symbiodinium</taxon>
    </lineage>
</organism>
<reference evidence="1" key="1">
    <citation type="submission" date="2021-02" db="EMBL/GenBank/DDBJ databases">
        <authorList>
            <person name="Dougan E. K."/>
            <person name="Rhodes N."/>
            <person name="Thang M."/>
            <person name="Chan C."/>
        </authorList>
    </citation>
    <scope>NUCLEOTIDE SEQUENCE</scope>
</reference>
<dbReference type="EMBL" id="CAJNJA010008550">
    <property type="protein sequence ID" value="CAE7237793.1"/>
    <property type="molecule type" value="Genomic_DNA"/>
</dbReference>
<gene>
    <name evidence="1" type="ORF">SNEC2469_LOCUS4085</name>
</gene>
<accession>A0A812KXN2</accession>
<dbReference type="Gene3D" id="2.120.10.80">
    <property type="entry name" value="Kelch-type beta propeller"/>
    <property type="match status" value="1"/>
</dbReference>
<protein>
    <submittedName>
        <fullName evidence="1">Uncharacterized protein</fullName>
    </submittedName>
</protein>
<dbReference type="InterPro" id="IPR029039">
    <property type="entry name" value="Flavoprotein-like_sf"/>
</dbReference>
<keyword evidence="2" id="KW-1185">Reference proteome</keyword>
<proteinExistence type="predicted"/>
<dbReference type="SUPFAM" id="SSF52218">
    <property type="entry name" value="Flavoproteins"/>
    <property type="match status" value="1"/>
</dbReference>
<evidence type="ECO:0000313" key="2">
    <source>
        <dbReference type="Proteomes" id="UP000601435"/>
    </source>
</evidence>
<dbReference type="InterPro" id="IPR015915">
    <property type="entry name" value="Kelch-typ_b-propeller"/>
</dbReference>
<name>A0A812KXN2_9DINO</name>
<sequence>MAAISFSTSTTSTSSVSATVTPGLQAQQLSPSGSLPSGRSAPCLVGIPGEEKMYMLGVNNNEGRLNDLHELIEAGGGTDVPLRGAREQQRTQRSVFSLTARRTHDSNCPQQVLCRLCACVLRQFGMRSKKKMCVFVGQYRSTALNDLHSYSTADLLGVPALWPARTAACSHRHWSLRSLRSTGKCSHCREAHDCASSIKEGEVYYSMYGHVKKLADEIAASNYERGGRECPQQLADYDGVLFGIPTHPLRQCLRPDEGFLRQYWLTMADRRTCRETYGKLNVAWRPPT</sequence>
<dbReference type="Proteomes" id="UP000601435">
    <property type="component" value="Unassembled WGS sequence"/>
</dbReference>
<dbReference type="AlphaFoldDB" id="A0A812KXN2"/>
<dbReference type="OrthoDB" id="10336157at2759"/>
<evidence type="ECO:0000313" key="1">
    <source>
        <dbReference type="EMBL" id="CAE7237793.1"/>
    </source>
</evidence>
<comment type="caution">
    <text evidence="1">The sequence shown here is derived from an EMBL/GenBank/DDBJ whole genome shotgun (WGS) entry which is preliminary data.</text>
</comment>